<name>H6RFQ4_9FLAO</name>
<gene>
    <name evidence="1" type="ORF">VIS_S18CAA120038</name>
</gene>
<evidence type="ECO:0000313" key="1">
    <source>
        <dbReference type="EMBL" id="CCF99865.1"/>
    </source>
</evidence>
<dbReference type="AlphaFoldDB" id="H6RFQ4"/>
<reference evidence="1" key="1">
    <citation type="journal article" date="2012" name="Environ. Microbiol.">
        <title>Genomic content of uncultured Bacteroidetes from contrasting oceanic provinces in the North Atlantic Ocean.</title>
        <authorList>
            <person name="Gomez-Pereira P.R."/>
            <person name="Schuler M."/>
            <person name="Fuchs B.M."/>
            <person name="Bennke C."/>
            <person name="Teeling H."/>
            <person name="Waldmann J."/>
            <person name="Richter M."/>
            <person name="Barbe V."/>
            <person name="Bataille E."/>
            <person name="Glockner F.O."/>
            <person name="Amann R."/>
        </authorList>
    </citation>
    <scope>NUCLEOTIDE SEQUENCE</scope>
</reference>
<reference evidence="1" key="2">
    <citation type="submission" date="2012-02" db="EMBL/GenBank/DDBJ databases">
        <authorList>
            <person name="Genoscope - CEA"/>
        </authorList>
    </citation>
    <scope>NUCLEOTIDE SEQUENCE</scope>
</reference>
<protein>
    <submittedName>
        <fullName evidence="1">Uncharacterized protein</fullName>
    </submittedName>
</protein>
<proteinExistence type="predicted"/>
<dbReference type="EMBL" id="FO117591">
    <property type="protein sequence ID" value="CCF99865.1"/>
    <property type="molecule type" value="Genomic_DNA"/>
</dbReference>
<accession>H6RFQ4</accession>
<organism evidence="1">
    <name type="scientific">uncultured Dokdonia sp</name>
    <dbReference type="NCBI Taxonomy" id="575653"/>
    <lineage>
        <taxon>Bacteria</taxon>
        <taxon>Pseudomonadati</taxon>
        <taxon>Bacteroidota</taxon>
        <taxon>Flavobacteriia</taxon>
        <taxon>Flavobacteriales</taxon>
        <taxon>Flavobacteriaceae</taxon>
        <taxon>Dokdonia</taxon>
        <taxon>environmental samples</taxon>
    </lineage>
</organism>
<sequence>MIIQPATSIAIDCGRPAVEEARYTLPPNIHTVAYISL</sequence>